<evidence type="ECO:0000313" key="2">
    <source>
        <dbReference type="EMBL" id="KAL3421822.1"/>
    </source>
</evidence>
<comment type="caution">
    <text evidence="2">The sequence shown here is derived from an EMBL/GenBank/DDBJ whole genome shotgun (WGS) entry which is preliminary data.</text>
</comment>
<feature type="domain" description="Ribonuclease H1 N-terminal" evidence="1">
    <location>
        <begin position="83"/>
        <end position="126"/>
    </location>
</feature>
<keyword evidence="3" id="KW-1185">Reference proteome</keyword>
<proteinExistence type="predicted"/>
<dbReference type="Proteomes" id="UP001629113">
    <property type="component" value="Unassembled WGS sequence"/>
</dbReference>
<dbReference type="InterPro" id="IPR009027">
    <property type="entry name" value="Ribosomal_bL9/RNase_H1_N"/>
</dbReference>
<evidence type="ECO:0000313" key="3">
    <source>
        <dbReference type="Proteomes" id="UP001629113"/>
    </source>
</evidence>
<name>A0ABR4PFE6_9HELO</name>
<accession>A0ABR4PFE6</accession>
<gene>
    <name evidence="2" type="ORF">PVAG01_05978</name>
</gene>
<dbReference type="SUPFAM" id="SSF55658">
    <property type="entry name" value="L9 N-domain-like"/>
    <property type="match status" value="2"/>
</dbReference>
<reference evidence="2 3" key="1">
    <citation type="submission" date="2024-06" db="EMBL/GenBank/DDBJ databases">
        <title>Complete genome of Phlyctema vagabunda strain 19-DSS-EL-015.</title>
        <authorList>
            <person name="Fiorenzani C."/>
        </authorList>
    </citation>
    <scope>NUCLEOTIDE SEQUENCE [LARGE SCALE GENOMIC DNA]</scope>
    <source>
        <strain evidence="2 3">19-DSS-EL-015</strain>
    </source>
</reference>
<dbReference type="Gene3D" id="3.40.970.10">
    <property type="entry name" value="Ribonuclease H1, N-terminal domain"/>
    <property type="match status" value="2"/>
</dbReference>
<dbReference type="EMBL" id="JBFCZG010000005">
    <property type="protein sequence ID" value="KAL3421822.1"/>
    <property type="molecule type" value="Genomic_DNA"/>
</dbReference>
<protein>
    <recommendedName>
        <fullName evidence="1">Ribonuclease H1 N-terminal domain-containing protein</fullName>
    </recommendedName>
</protein>
<organism evidence="2 3">
    <name type="scientific">Phlyctema vagabunda</name>
    <dbReference type="NCBI Taxonomy" id="108571"/>
    <lineage>
        <taxon>Eukaryota</taxon>
        <taxon>Fungi</taxon>
        <taxon>Dikarya</taxon>
        <taxon>Ascomycota</taxon>
        <taxon>Pezizomycotina</taxon>
        <taxon>Leotiomycetes</taxon>
        <taxon>Helotiales</taxon>
        <taxon>Dermateaceae</taxon>
        <taxon>Phlyctema</taxon>
    </lineage>
</organism>
<evidence type="ECO:0000259" key="1">
    <source>
        <dbReference type="Pfam" id="PF01693"/>
    </source>
</evidence>
<feature type="domain" description="Ribonuclease H1 N-terminal" evidence="1">
    <location>
        <begin position="11"/>
        <end position="52"/>
    </location>
</feature>
<dbReference type="InterPro" id="IPR037056">
    <property type="entry name" value="RNase_H1_N_sf"/>
</dbReference>
<dbReference type="InterPro" id="IPR011320">
    <property type="entry name" value="RNase_H1_N"/>
</dbReference>
<dbReference type="Pfam" id="PF01693">
    <property type="entry name" value="Cauli_VI"/>
    <property type="match status" value="2"/>
</dbReference>
<sequence length="190" mass="21568">MVSQRRQNMEYYAVIRGRIDEPTIFSSWGDAHPRVTGCSSVHKAFLTLEDALGYMKRNGVTAPKVVIKEGAGSTTPVRDSQAFYAVAHGRKPGIYPYWHKSTEQEVKEVSGACHKRFRTRSQAEAFIEDWKDSFADVWRRKIREALDQGLKPCDMKLSVEGILYGPDKQTEDADALDKVKLDNLSLKEEE</sequence>